<dbReference type="AlphaFoldDB" id="A0A1H5WYA5"/>
<dbReference type="Proteomes" id="UP000236723">
    <property type="component" value="Unassembled WGS sequence"/>
</dbReference>
<proteinExistence type="predicted"/>
<sequence>MPHSVQYVLPGAGDDIAGRLERALTRAGRSVLARRPLAGPEPYPLPEPGTLRWQVRRLPADLVFDEDFNVPGADEPDPAFLLVQETMPGGERWSDEGWDLTLCRELSAEADGFVCALDNWDYICRHGVAMFLAGRTVEARERTVHSALSLGGPRPDNWWLSVWDIHGRHTMELLDESACWLFGQVAHTEDWIVTPAGPFTAEPPSPVCRVVLPGLEQAPPGPLPPGVRVRAGRLDGAPFTVLGHEGRLADLDLAALSAGISQPVVGLEVPGAGEPFTWAHARGGEITATGRGQGAEDLLAAVRPLGDAPGLFFGG</sequence>
<gene>
    <name evidence="1" type="ORF">SAMN04489712_10314</name>
</gene>
<reference evidence="2" key="1">
    <citation type="submission" date="2016-10" db="EMBL/GenBank/DDBJ databases">
        <authorList>
            <person name="Varghese N."/>
            <person name="Submissions S."/>
        </authorList>
    </citation>
    <scope>NUCLEOTIDE SEQUENCE [LARGE SCALE GENOMIC DNA]</scope>
    <source>
        <strain evidence="2">DSM 43163</strain>
    </source>
</reference>
<dbReference type="OrthoDB" id="3468994at2"/>
<evidence type="ECO:0000313" key="2">
    <source>
        <dbReference type="Proteomes" id="UP000236723"/>
    </source>
</evidence>
<name>A0A1H5WYA5_9ACTN</name>
<dbReference type="EMBL" id="FNVO01000003">
    <property type="protein sequence ID" value="SEG04492.1"/>
    <property type="molecule type" value="Genomic_DNA"/>
</dbReference>
<protein>
    <submittedName>
        <fullName evidence="1">Uncharacterized protein</fullName>
    </submittedName>
</protein>
<evidence type="ECO:0000313" key="1">
    <source>
        <dbReference type="EMBL" id="SEG04492.1"/>
    </source>
</evidence>
<organism evidence="1 2">
    <name type="scientific">Thermomonospora echinospora</name>
    <dbReference type="NCBI Taxonomy" id="1992"/>
    <lineage>
        <taxon>Bacteria</taxon>
        <taxon>Bacillati</taxon>
        <taxon>Actinomycetota</taxon>
        <taxon>Actinomycetes</taxon>
        <taxon>Streptosporangiales</taxon>
        <taxon>Thermomonosporaceae</taxon>
        <taxon>Thermomonospora</taxon>
    </lineage>
</organism>
<keyword evidence="2" id="KW-1185">Reference proteome</keyword>
<accession>A0A1H5WYA5</accession>
<dbReference type="RefSeq" id="WP_103937002.1">
    <property type="nucleotide sequence ID" value="NZ_FNVO01000003.1"/>
</dbReference>